<dbReference type="Pfam" id="PF00642">
    <property type="entry name" value="zf-CCCH"/>
    <property type="match status" value="1"/>
</dbReference>
<feature type="compositionally biased region" description="Low complexity" evidence="7">
    <location>
        <begin position="229"/>
        <end position="238"/>
    </location>
</feature>
<dbReference type="InterPro" id="IPR045234">
    <property type="entry name" value="Unkempt-like"/>
</dbReference>
<name>A0ABD3AMZ6_9GENT</name>
<comment type="caution">
    <text evidence="9">The sequence shown here is derived from an EMBL/GenBank/DDBJ whole genome shotgun (WGS) entry which is preliminary data.</text>
</comment>
<keyword evidence="5" id="KW-0238">DNA-binding</keyword>
<reference evidence="9 10" key="1">
    <citation type="submission" date="2024-11" db="EMBL/GenBank/DDBJ databases">
        <title>A near-complete genome assembly of Cinchona calisaya.</title>
        <authorList>
            <person name="Lian D.C."/>
            <person name="Zhao X.W."/>
            <person name="Wei L."/>
        </authorList>
    </citation>
    <scope>NUCLEOTIDE SEQUENCE [LARGE SCALE GENOMIC DNA]</scope>
    <source>
        <tissue evidence="9">Nenye</tissue>
    </source>
</reference>
<dbReference type="Gene3D" id="3.30.1370.210">
    <property type="match status" value="1"/>
</dbReference>
<dbReference type="InterPro" id="IPR000571">
    <property type="entry name" value="Znf_CCCH"/>
</dbReference>
<dbReference type="InterPro" id="IPR057444">
    <property type="entry name" value="Znf-CCCH_AtC3H23-like"/>
</dbReference>
<dbReference type="PANTHER" id="PTHR14493:SF155">
    <property type="entry name" value="ZINC FINGER CCCH DOMAIN-CONTAINING PROTEIN 20"/>
    <property type="match status" value="1"/>
</dbReference>
<evidence type="ECO:0000256" key="2">
    <source>
        <dbReference type="ARBA" id="ARBA00022737"/>
    </source>
</evidence>
<evidence type="ECO:0000256" key="5">
    <source>
        <dbReference type="ARBA" id="ARBA00023125"/>
    </source>
</evidence>
<feature type="region of interest" description="Disordered" evidence="7">
    <location>
        <begin position="228"/>
        <end position="260"/>
    </location>
</feature>
<dbReference type="Proteomes" id="UP001630127">
    <property type="component" value="Unassembled WGS sequence"/>
</dbReference>
<evidence type="ECO:0000256" key="7">
    <source>
        <dbReference type="SAM" id="MobiDB-lite"/>
    </source>
</evidence>
<keyword evidence="3 6" id="KW-0863">Zinc-finger</keyword>
<feature type="domain" description="C3H1-type" evidence="8">
    <location>
        <begin position="139"/>
        <end position="165"/>
    </location>
</feature>
<feature type="zinc finger region" description="C3H1-type" evidence="6">
    <location>
        <begin position="139"/>
        <end position="165"/>
    </location>
</feature>
<evidence type="ECO:0000313" key="9">
    <source>
        <dbReference type="EMBL" id="KAL3532565.1"/>
    </source>
</evidence>
<keyword evidence="10" id="KW-1185">Reference proteome</keyword>
<keyword evidence="2" id="KW-0677">Repeat</keyword>
<keyword evidence="4 6" id="KW-0862">Zinc</keyword>
<accession>A0ABD3AMZ6</accession>
<sequence>MMIGERNHPSPMIDVPPWPTSFSDNQTADISYTLSPNANAYTSPSFDDYSLSAALQRYMPSNVKTNLTDFLLEDVDPENDDGLLKELDLPVDAYSCDHFRIFEFKVRKCMRGRSHDWTECPYAHPGEKARRRDPRKYHYSGTSCPDFRKGSCKKGDACEFAHGVFECWLHPARYRTQPCKDGLNCKRRVCFFAHSPEQLRVLSPRADSYDGSPRRLALEGSFGKALQFMSSPETDSPPSESPPMSPMTTSGSMNSLSRSLGSNSVNEIMASLRHLQLNKVHSMPSSSLGSGSGTPRMVMTRPGFCSLPNTPTRTVTRSGMGYFDNWDKGGCEEEPVMERVESGRDLRAKIFQKLSKDNPLDRVYPNPSTDPNPDVGWVSDLIQ</sequence>
<dbReference type="PANTHER" id="PTHR14493">
    <property type="entry name" value="UNKEMPT FAMILY MEMBER"/>
    <property type="match status" value="1"/>
</dbReference>
<evidence type="ECO:0000256" key="4">
    <source>
        <dbReference type="ARBA" id="ARBA00022833"/>
    </source>
</evidence>
<dbReference type="GO" id="GO:0008270">
    <property type="term" value="F:zinc ion binding"/>
    <property type="evidence" value="ECO:0007669"/>
    <property type="project" value="UniProtKB-KW"/>
</dbReference>
<proteinExistence type="predicted"/>
<dbReference type="GO" id="GO:0006355">
    <property type="term" value="P:regulation of DNA-templated transcription"/>
    <property type="evidence" value="ECO:0007669"/>
    <property type="project" value="UniProtKB-ARBA"/>
</dbReference>
<dbReference type="SMART" id="SM00356">
    <property type="entry name" value="ZnF_C3H1"/>
    <property type="match status" value="2"/>
</dbReference>
<dbReference type="EMBL" id="JBJUIK010000003">
    <property type="protein sequence ID" value="KAL3532565.1"/>
    <property type="molecule type" value="Genomic_DNA"/>
</dbReference>
<dbReference type="FunFam" id="3.30.1370.210:FF:000009">
    <property type="entry name" value="Zinc finger CCCH domain-containing protein 66"/>
    <property type="match status" value="1"/>
</dbReference>
<feature type="compositionally biased region" description="Low complexity" evidence="7">
    <location>
        <begin position="246"/>
        <end position="255"/>
    </location>
</feature>
<gene>
    <name evidence="9" type="ORF">ACH5RR_006086</name>
</gene>
<keyword evidence="1 6" id="KW-0479">Metal-binding</keyword>
<protein>
    <recommendedName>
        <fullName evidence="8">C3H1-type domain-containing protein</fullName>
    </recommendedName>
</protein>
<dbReference type="Pfam" id="PF25512">
    <property type="entry name" value="zf-CCCH_AtC3H23"/>
    <property type="match status" value="1"/>
</dbReference>
<feature type="region of interest" description="Disordered" evidence="7">
    <location>
        <begin position="357"/>
        <end position="383"/>
    </location>
</feature>
<dbReference type="GO" id="GO:0003677">
    <property type="term" value="F:DNA binding"/>
    <property type="evidence" value="ECO:0007669"/>
    <property type="project" value="UniProtKB-KW"/>
</dbReference>
<dbReference type="AlphaFoldDB" id="A0ABD3AMZ6"/>
<evidence type="ECO:0000256" key="3">
    <source>
        <dbReference type="ARBA" id="ARBA00022771"/>
    </source>
</evidence>
<dbReference type="PROSITE" id="PS50103">
    <property type="entry name" value="ZF_C3H1"/>
    <property type="match status" value="1"/>
</dbReference>
<evidence type="ECO:0000313" key="10">
    <source>
        <dbReference type="Proteomes" id="UP001630127"/>
    </source>
</evidence>
<evidence type="ECO:0000259" key="8">
    <source>
        <dbReference type="PROSITE" id="PS50103"/>
    </source>
</evidence>
<organism evidence="9 10">
    <name type="scientific">Cinchona calisaya</name>
    <dbReference type="NCBI Taxonomy" id="153742"/>
    <lineage>
        <taxon>Eukaryota</taxon>
        <taxon>Viridiplantae</taxon>
        <taxon>Streptophyta</taxon>
        <taxon>Embryophyta</taxon>
        <taxon>Tracheophyta</taxon>
        <taxon>Spermatophyta</taxon>
        <taxon>Magnoliopsida</taxon>
        <taxon>eudicotyledons</taxon>
        <taxon>Gunneridae</taxon>
        <taxon>Pentapetalae</taxon>
        <taxon>asterids</taxon>
        <taxon>lamiids</taxon>
        <taxon>Gentianales</taxon>
        <taxon>Rubiaceae</taxon>
        <taxon>Cinchonoideae</taxon>
        <taxon>Cinchoneae</taxon>
        <taxon>Cinchona</taxon>
    </lineage>
</organism>
<evidence type="ECO:0000256" key="6">
    <source>
        <dbReference type="PROSITE-ProRule" id="PRU00723"/>
    </source>
</evidence>
<evidence type="ECO:0000256" key="1">
    <source>
        <dbReference type="ARBA" id="ARBA00022723"/>
    </source>
</evidence>